<organism evidence="2 3">
    <name type="scientific">Phytophthora nicotianae</name>
    <name type="common">Potato buckeye rot agent</name>
    <name type="synonym">Phytophthora parasitica</name>
    <dbReference type="NCBI Taxonomy" id="4792"/>
    <lineage>
        <taxon>Eukaryota</taxon>
        <taxon>Sar</taxon>
        <taxon>Stramenopiles</taxon>
        <taxon>Oomycota</taxon>
        <taxon>Peronosporomycetes</taxon>
        <taxon>Peronosporales</taxon>
        <taxon>Peronosporaceae</taxon>
        <taxon>Phytophthora</taxon>
    </lineage>
</organism>
<feature type="compositionally biased region" description="Low complexity" evidence="1">
    <location>
        <begin position="86"/>
        <end position="97"/>
    </location>
</feature>
<dbReference type="CDD" id="cd00065">
    <property type="entry name" value="FYVE_like_SF"/>
    <property type="match status" value="1"/>
</dbReference>
<protein>
    <recommendedName>
        <fullName evidence="4">FYVE-type domain-containing protein</fullName>
    </recommendedName>
</protein>
<reference evidence="2 3" key="1">
    <citation type="submission" date="2015-11" db="EMBL/GenBank/DDBJ databases">
        <title>Genomes and virulence difference between two physiological races of Phytophthora nicotianae.</title>
        <authorList>
            <person name="Liu H."/>
            <person name="Ma X."/>
            <person name="Yu H."/>
            <person name="Fang D."/>
            <person name="Li Y."/>
            <person name="Wang X."/>
            <person name="Wang W."/>
            <person name="Dong Y."/>
            <person name="Xiao B."/>
        </authorList>
    </citation>
    <scope>NUCLEOTIDE SEQUENCE [LARGE SCALE GENOMIC DNA]</scope>
    <source>
        <strain evidence="3">race 0</strain>
    </source>
</reference>
<feature type="region of interest" description="Disordered" evidence="1">
    <location>
        <begin position="67"/>
        <end position="111"/>
    </location>
</feature>
<evidence type="ECO:0000313" key="2">
    <source>
        <dbReference type="EMBL" id="KUF65998.1"/>
    </source>
</evidence>
<dbReference type="Proteomes" id="UP000052943">
    <property type="component" value="Unassembled WGS sequence"/>
</dbReference>
<name>A0A0W8B2T9_PHYNI</name>
<accession>A0A0W8B2T9</accession>
<dbReference type="InterPro" id="IPR023393">
    <property type="entry name" value="START-like_dom_sf"/>
</dbReference>
<evidence type="ECO:0000313" key="3">
    <source>
        <dbReference type="Proteomes" id="UP000052943"/>
    </source>
</evidence>
<comment type="caution">
    <text evidence="2">The sequence shown here is derived from an EMBL/GenBank/DDBJ whole genome shotgun (WGS) entry which is preliminary data.</text>
</comment>
<evidence type="ECO:0000256" key="1">
    <source>
        <dbReference type="SAM" id="MobiDB-lite"/>
    </source>
</evidence>
<dbReference type="PANTHER" id="PTHR13510">
    <property type="entry name" value="FYVE-FINGER-CONTAINING RAB5 EFFECTOR PROTEIN RABENOSYN-5-RELATED"/>
    <property type="match status" value="1"/>
</dbReference>
<dbReference type="AlphaFoldDB" id="A0A0W8B2T9"/>
<dbReference type="PANTHER" id="PTHR13510:SF44">
    <property type="entry name" value="RABENOSYN-5"/>
    <property type="match status" value="1"/>
</dbReference>
<dbReference type="Gene3D" id="3.30.530.20">
    <property type="match status" value="1"/>
</dbReference>
<evidence type="ECO:0008006" key="4">
    <source>
        <dbReference type="Google" id="ProtNLM"/>
    </source>
</evidence>
<gene>
    <name evidence="2" type="ORF">AM587_10012354</name>
</gene>
<dbReference type="EMBL" id="LNFO01006092">
    <property type="protein sequence ID" value="KUF65998.1"/>
    <property type="molecule type" value="Genomic_DNA"/>
</dbReference>
<dbReference type="InterPro" id="IPR052727">
    <property type="entry name" value="Rab4/Rab5_effector"/>
</dbReference>
<sequence length="498" mass="56241">MGKSKLPANVFPPLELSSSEKQAIVNYTEELVAETLLASEKFIAHHRKLNPERWKYVKTQEQLHVYRSRRRKSSASLEPPQLLDVSSGGSYTSSEASQTQSSRGHSHRHDADYLTDGSLLELQWRSLKKKDNITAYRSRSWRTSKPRPRINSADTDALAKFPEKPEFYPVTEKNIRNALNSSYLGVSATCPEVNDFENKSLEVETMEKSRPDHVPMVFCTGSVPGSVEDAALGFLADTEARTRTRTSKCTDANVDDAKILARIEGPSYEDPFRFLGVKWLTLSTPGAAKHFIKARDYLVLESSGMALDSDGELFCYLLIHSIVLDEVPEFDSFGFVRQTFSTCHIIRPYTEGEVKVFSRGFTDSTSKLTERLSMNQHCDILMAVPQMIEEANTRKLMWLLQNERQSVGHLRPAQEPEQLDTCQSCNDNLSSGLGKLFDYSICVLCRHSACRKCTVKICFTGEHKMKTMIKFCLKCYLEAKRLSAWRVGINSLSITGKV</sequence>
<dbReference type="OrthoDB" id="114078at2759"/>
<proteinExistence type="predicted"/>